<evidence type="ECO:0000256" key="2">
    <source>
        <dbReference type="SAM" id="MobiDB-lite"/>
    </source>
</evidence>
<accession>A0A561QH01</accession>
<keyword evidence="5" id="KW-1185">Reference proteome</keyword>
<sequence length="740" mass="79681">MFPLPQTPPNSAPTAQQTAIAFAEQGWPCFPCRHEAEDVYDPHTGELEERGPKTPLTANGVHGAYKKPEVVERAWGRYPSAMIGLPTGSPTGFFVLDIDAKPGAANGFDWLAAMEAEHGPLPETARVTTPNGGMHVYFRHDDGVRNRGALGAGVDIRGEGGYVIGAGSAMGDGRRYDWADDVREIAEAPAWLLDLVKPKKIEAGSTYLPTAAGTYSAYVDAAVERELADLARAPMGNRNNSLNDAAFNLGQWVGGGHVSESDARAWLQDVARGWGRDWARCVKTIENGLKAGILSPRHPPEPDFQTDNTPPLDPEVVKRFVENSLRKQAERGMPTNQQTPTAANDNKAATLSIREWTVDRYVGEAPPVKWLVDGVIPLGVPGMVSAAGDTGKSFALLELHRRIAFGESLYSSPIFGGKVAVEGTSVMITSEDDANEVHRRVSALDAKGERFSELGKKMIVVPLPSAGGARAFWREDRKLGLVETDEFKRVCEQLADIDDLRLVTFDPLASFAHLPINEDPTAGQFVCSSLARLAAETEATILTAHHMRKSSKPIENLSDAREAIRGSTALVDGLRVVYSMWPADEAKAKAACKQIGVPWEPNRIVLGGIVKANGPARRILSTYARNEYGLLIDKTAGAGASAFDQGDLRGALVVAIAAAAEAGSPFTKTGVSGVYEMRERLPEELRRLARNKIETLAEQALERGEVVRAAGRGEKTAKWLDVPGGNFAIGLGYFTAGAPR</sequence>
<dbReference type="EMBL" id="VIWP01000007">
    <property type="protein sequence ID" value="TWF49636.1"/>
    <property type="molecule type" value="Genomic_DNA"/>
</dbReference>
<gene>
    <name evidence="4" type="ORF">FHW37_1072</name>
</gene>
<dbReference type="Gene3D" id="3.40.50.300">
    <property type="entry name" value="P-loop containing nucleotide triphosphate hydrolases"/>
    <property type="match status" value="1"/>
</dbReference>
<evidence type="ECO:0000259" key="3">
    <source>
        <dbReference type="SMART" id="SM00943"/>
    </source>
</evidence>
<comment type="caution">
    <text evidence="4">The sequence shown here is derived from an EMBL/GenBank/DDBJ whole genome shotgun (WGS) entry which is preliminary data.</text>
</comment>
<organism evidence="4 5">
    <name type="scientific">Neorhizobium alkalisoli</name>
    <dbReference type="NCBI Taxonomy" id="528178"/>
    <lineage>
        <taxon>Bacteria</taxon>
        <taxon>Pseudomonadati</taxon>
        <taxon>Pseudomonadota</taxon>
        <taxon>Alphaproteobacteria</taxon>
        <taxon>Hyphomicrobiales</taxon>
        <taxon>Rhizobiaceae</taxon>
        <taxon>Rhizobium/Agrobacterium group</taxon>
        <taxon>Neorhizobium</taxon>
    </lineage>
</organism>
<dbReference type="Pfam" id="PF13481">
    <property type="entry name" value="AAA_25"/>
    <property type="match status" value="1"/>
</dbReference>
<dbReference type="Pfam" id="PF09250">
    <property type="entry name" value="Prim-Pol"/>
    <property type="match status" value="1"/>
</dbReference>
<dbReference type="CDD" id="cd04859">
    <property type="entry name" value="Prim_Pol"/>
    <property type="match status" value="1"/>
</dbReference>
<evidence type="ECO:0000256" key="1">
    <source>
        <dbReference type="ARBA" id="ARBA00022801"/>
    </source>
</evidence>
<dbReference type="SMART" id="SM00943">
    <property type="entry name" value="Prim-Pol"/>
    <property type="match status" value="1"/>
</dbReference>
<proteinExistence type="predicted"/>
<dbReference type="PANTHER" id="PTHR35372:SF2">
    <property type="entry name" value="SF3 HELICASE DOMAIN-CONTAINING PROTEIN"/>
    <property type="match status" value="1"/>
</dbReference>
<dbReference type="InterPro" id="IPR027417">
    <property type="entry name" value="P-loop_NTPase"/>
</dbReference>
<dbReference type="SUPFAM" id="SSF52540">
    <property type="entry name" value="P-loop containing nucleoside triphosphate hydrolases"/>
    <property type="match status" value="1"/>
</dbReference>
<feature type="domain" description="DNA primase/polymerase bifunctional N-terminal" evidence="3">
    <location>
        <begin position="19"/>
        <end position="192"/>
    </location>
</feature>
<dbReference type="GO" id="GO:0016787">
    <property type="term" value="F:hydrolase activity"/>
    <property type="evidence" value="ECO:0007669"/>
    <property type="project" value="UniProtKB-KW"/>
</dbReference>
<dbReference type="InterPro" id="IPR051620">
    <property type="entry name" value="ORF904-like_C"/>
</dbReference>
<evidence type="ECO:0000313" key="4">
    <source>
        <dbReference type="EMBL" id="TWF49636.1"/>
    </source>
</evidence>
<dbReference type="Proteomes" id="UP000320653">
    <property type="component" value="Unassembled WGS sequence"/>
</dbReference>
<reference evidence="4 5" key="1">
    <citation type="submission" date="2019-06" db="EMBL/GenBank/DDBJ databases">
        <title>Sorghum-associated microbial communities from plants grown in Nebraska, USA.</title>
        <authorList>
            <person name="Schachtman D."/>
        </authorList>
    </citation>
    <scope>NUCLEOTIDE SEQUENCE [LARGE SCALE GENOMIC DNA]</scope>
    <source>
        <strain evidence="4 5">1225</strain>
    </source>
</reference>
<dbReference type="AlphaFoldDB" id="A0A561QH01"/>
<dbReference type="SUPFAM" id="SSF56747">
    <property type="entry name" value="Prim-pol domain"/>
    <property type="match status" value="1"/>
</dbReference>
<dbReference type="InterPro" id="IPR015330">
    <property type="entry name" value="DNA_primase/pol_bifunc_N"/>
</dbReference>
<keyword evidence="1" id="KW-0378">Hydrolase</keyword>
<evidence type="ECO:0000313" key="5">
    <source>
        <dbReference type="Proteomes" id="UP000320653"/>
    </source>
</evidence>
<dbReference type="OrthoDB" id="1496333at2"/>
<dbReference type="RefSeq" id="WP_145640821.1">
    <property type="nucleotide sequence ID" value="NZ_VIWP01000007.1"/>
</dbReference>
<dbReference type="PANTHER" id="PTHR35372">
    <property type="entry name" value="ATP BINDING PROTEIN-RELATED"/>
    <property type="match status" value="1"/>
</dbReference>
<protein>
    <submittedName>
        <fullName evidence="4">AAA domain-containing protein</fullName>
    </submittedName>
</protein>
<name>A0A561QH01_9HYPH</name>
<feature type="region of interest" description="Disordered" evidence="2">
    <location>
        <begin position="292"/>
        <end position="313"/>
    </location>
</feature>